<protein>
    <submittedName>
        <fullName evidence="1">Uncharacterized protein</fullName>
    </submittedName>
</protein>
<dbReference type="EMBL" id="QGLO01000004">
    <property type="protein sequence ID" value="PXY91702.1"/>
    <property type="molecule type" value="Genomic_DNA"/>
</dbReference>
<sequence length="169" mass="19947">MFFMKKYLSDFKVSIQTISFAELANALGCNESTIYRWLNDETIKLPKPIQIGKKKMCFLYEEIKDWLYNRPRFNSFYDANEDKIVVENTQNLEKELDINRLITKQTALKELQKYKHNFLTNKGFVMPCIKIDEVDLFFAGNVEKYIVLNEVLPKKDNSSSKKLILKKVL</sequence>
<organism evidence="1 2">
    <name type="scientific">Gilliamella apis</name>
    <dbReference type="NCBI Taxonomy" id="1970738"/>
    <lineage>
        <taxon>Bacteria</taxon>
        <taxon>Pseudomonadati</taxon>
        <taxon>Pseudomonadota</taxon>
        <taxon>Gammaproteobacteria</taxon>
        <taxon>Orbales</taxon>
        <taxon>Orbaceae</taxon>
        <taxon>Gilliamella</taxon>
    </lineage>
</organism>
<reference evidence="1 2" key="1">
    <citation type="submission" date="2018-05" db="EMBL/GenBank/DDBJ databases">
        <title>Reference genomes for bee gut microbiota database.</title>
        <authorList>
            <person name="Ellegaard K.M."/>
        </authorList>
    </citation>
    <scope>NUCLEOTIDE SEQUENCE [LARGE SCALE GENOMIC DNA]</scope>
    <source>
        <strain evidence="1 2">ESL0172</strain>
    </source>
</reference>
<dbReference type="InterPro" id="IPR010260">
    <property type="entry name" value="AlpA"/>
</dbReference>
<evidence type="ECO:0000313" key="2">
    <source>
        <dbReference type="Proteomes" id="UP000247673"/>
    </source>
</evidence>
<dbReference type="AlphaFoldDB" id="A0A2V4E0W2"/>
<gene>
    <name evidence="1" type="ORF">DKK78_05120</name>
</gene>
<keyword evidence="2" id="KW-1185">Reference proteome</keyword>
<dbReference type="Pfam" id="PF05930">
    <property type="entry name" value="Phage_AlpA"/>
    <property type="match status" value="1"/>
</dbReference>
<dbReference type="OrthoDB" id="7068492at2"/>
<evidence type="ECO:0000313" key="1">
    <source>
        <dbReference type="EMBL" id="PXY91702.1"/>
    </source>
</evidence>
<name>A0A2V4E0W2_9GAMM</name>
<proteinExistence type="predicted"/>
<accession>A0A2V4E0W2</accession>
<comment type="caution">
    <text evidence="1">The sequence shown here is derived from an EMBL/GenBank/DDBJ whole genome shotgun (WGS) entry which is preliminary data.</text>
</comment>
<dbReference type="Proteomes" id="UP000247673">
    <property type="component" value="Unassembled WGS sequence"/>
</dbReference>